<reference evidence="3" key="1">
    <citation type="submission" date="2016-09" db="EMBL/GenBank/DDBJ databases">
        <authorList>
            <person name="Lysoe E."/>
        </authorList>
    </citation>
    <scope>NUCLEOTIDE SEQUENCE [LARGE SCALE GENOMIC DNA]</scope>
    <source>
        <strain evidence="3">LJ96T</strain>
    </source>
</reference>
<dbReference type="InterPro" id="IPR000253">
    <property type="entry name" value="FHA_dom"/>
</dbReference>
<evidence type="ECO:0000313" key="3">
    <source>
        <dbReference type="Proteomes" id="UP000182987"/>
    </source>
</evidence>
<dbReference type="SUPFAM" id="SSF49879">
    <property type="entry name" value="SMAD/FHA domain"/>
    <property type="match status" value="1"/>
</dbReference>
<keyword evidence="3" id="KW-1185">Reference proteome</keyword>
<dbReference type="KEGG" id="lrz:BJI69_17915"/>
<accession>A0A1L3EX09</accession>
<name>A0A1L3EX09_9GAMM</name>
<dbReference type="InterPro" id="IPR008984">
    <property type="entry name" value="SMAD_FHA_dom_sf"/>
</dbReference>
<dbReference type="RefSeq" id="WP_046978457.1">
    <property type="nucleotide sequence ID" value="NZ_CP017480.1"/>
</dbReference>
<sequence length="466" mass="50050">MNSSTAPSLVLSVLGDHAGDVSERTSVRVEGHDLSIGRAEHCDWVLQAHGVSRQHAFVRHLNGLYFLEDRSTNGMLLNGMPLRGGEPVTLSDGDRLQLDTFEILVTVETPPEVVTEATARRDRDNTLRTLRVSRREPGVAESSSLPSMAHDASTSLIPGVAGGAASLDPLAWFGSELTAAHEAVRDVEPSAHWNHASPMDGHFLAPHVEAPIVGRQEASVLPENWDRTRSLFTLPSTREGAVLQEGVALPAVDAPLASEHAPAAVAQAAPAGLPAATPSAALAPAAAPTPMPPHASVPVAANIESLFTLVLEGVMDVLRARAELKNGFRLPATLIQRRENNPLKFAPTGSEALARVLAAPNDAFLSGEAAITDAMDDIRLHQVALLAGVRAAFDDLIAQFDPSRFEDGEARRPRFGFGAAKGPWERYRAHFDGLAADPEERFRRLFGDEFARTYEDQLARAKRDGR</sequence>
<dbReference type="SMART" id="SM00240">
    <property type="entry name" value="FHA"/>
    <property type="match status" value="1"/>
</dbReference>
<dbReference type="Proteomes" id="UP000182987">
    <property type="component" value="Chromosome"/>
</dbReference>
<proteinExistence type="predicted"/>
<dbReference type="AlphaFoldDB" id="A0A1L3EX09"/>
<evidence type="ECO:0000259" key="1">
    <source>
        <dbReference type="PROSITE" id="PS50006"/>
    </source>
</evidence>
<dbReference type="InterPro" id="IPR017735">
    <property type="entry name" value="T6SS_FHA"/>
</dbReference>
<dbReference type="Pfam" id="PF00498">
    <property type="entry name" value="FHA"/>
    <property type="match status" value="1"/>
</dbReference>
<dbReference type="CDD" id="cd00060">
    <property type="entry name" value="FHA"/>
    <property type="match status" value="1"/>
</dbReference>
<dbReference type="Pfam" id="PF20232">
    <property type="entry name" value="T6SS_FHA_C"/>
    <property type="match status" value="1"/>
</dbReference>
<evidence type="ECO:0000313" key="2">
    <source>
        <dbReference type="EMBL" id="APG05593.1"/>
    </source>
</evidence>
<protein>
    <recommendedName>
        <fullName evidence="1">FHA domain-containing protein</fullName>
    </recommendedName>
</protein>
<gene>
    <name evidence="2" type="ORF">BJI69_17915</name>
</gene>
<dbReference type="PROSITE" id="PS50006">
    <property type="entry name" value="FHA_DOMAIN"/>
    <property type="match status" value="1"/>
</dbReference>
<feature type="domain" description="FHA" evidence="1">
    <location>
        <begin position="34"/>
        <end position="82"/>
    </location>
</feature>
<dbReference type="InterPro" id="IPR046883">
    <property type="entry name" value="T6SS_FHA_C"/>
</dbReference>
<dbReference type="NCBIfam" id="TIGR03354">
    <property type="entry name" value="VI_FHA"/>
    <property type="match status" value="1"/>
</dbReference>
<dbReference type="OrthoDB" id="273564at2"/>
<dbReference type="Gene3D" id="2.60.200.20">
    <property type="match status" value="1"/>
</dbReference>
<organism evidence="2 3">
    <name type="scientific">Luteibacter rhizovicinus DSM 16549</name>
    <dbReference type="NCBI Taxonomy" id="1440763"/>
    <lineage>
        <taxon>Bacteria</taxon>
        <taxon>Pseudomonadati</taxon>
        <taxon>Pseudomonadota</taxon>
        <taxon>Gammaproteobacteria</taxon>
        <taxon>Lysobacterales</taxon>
        <taxon>Rhodanobacteraceae</taxon>
        <taxon>Luteibacter</taxon>
    </lineage>
</organism>
<dbReference type="STRING" id="1440763.BJI69_17915"/>
<dbReference type="EMBL" id="CP017480">
    <property type="protein sequence ID" value="APG05593.1"/>
    <property type="molecule type" value="Genomic_DNA"/>
</dbReference>